<dbReference type="EMBL" id="QXFW01000632">
    <property type="protein sequence ID" value="KAE9006852.1"/>
    <property type="molecule type" value="Genomic_DNA"/>
</dbReference>
<evidence type="ECO:0000313" key="24">
    <source>
        <dbReference type="Proteomes" id="UP000488956"/>
    </source>
</evidence>
<evidence type="ECO:0000313" key="7">
    <source>
        <dbReference type="EMBL" id="KAE9102730.1"/>
    </source>
</evidence>
<dbReference type="EMBL" id="QXFY01000827">
    <property type="protein sequence ID" value="KAE9334863.1"/>
    <property type="molecule type" value="Genomic_DNA"/>
</dbReference>
<feature type="domain" description="Crinkler effector protein N-terminal" evidence="4">
    <location>
        <begin position="2"/>
        <end position="117"/>
    </location>
</feature>
<evidence type="ECO:0000313" key="13">
    <source>
        <dbReference type="EMBL" id="KAE9302826.1"/>
    </source>
</evidence>
<evidence type="ECO:0000313" key="11">
    <source>
        <dbReference type="EMBL" id="KAE9219458.1"/>
    </source>
</evidence>
<dbReference type="Proteomes" id="UP000460718">
    <property type="component" value="Unassembled WGS sequence"/>
</dbReference>
<evidence type="ECO:0000313" key="8">
    <source>
        <dbReference type="EMBL" id="KAE9102749.1"/>
    </source>
</evidence>
<evidence type="ECO:0000313" key="16">
    <source>
        <dbReference type="Proteomes" id="UP000433483"/>
    </source>
</evidence>
<keyword evidence="16" id="KW-1185">Reference proteome</keyword>
<reference evidence="21 22" key="1">
    <citation type="submission" date="2018-09" db="EMBL/GenBank/DDBJ databases">
        <title>Genomic investigation of the strawberry pathogen Phytophthora fragariae indicates pathogenicity is determined by transcriptional variation in three key races.</title>
        <authorList>
            <person name="Adams T.M."/>
            <person name="Armitage A.D."/>
            <person name="Sobczyk M.K."/>
            <person name="Bates H.J."/>
            <person name="Dunwell J.M."/>
            <person name="Nellist C.F."/>
            <person name="Harrison R.J."/>
        </authorList>
    </citation>
    <scope>NUCLEOTIDE SEQUENCE [LARGE SCALE GENOMIC DNA]</scope>
    <source>
        <strain evidence="13 17">A4</strain>
        <strain evidence="12 18">BC-1</strain>
        <strain evidence="11 22">BC-23</strain>
        <strain evidence="10 16">NOV-27</strain>
        <strain evidence="9 19">NOV-5</strain>
        <strain evidence="8 20">NOV-71</strain>
        <strain evidence="14 23">NOV-77</strain>
        <strain evidence="5 15">NOV-9</strain>
        <strain evidence="7 24">ONT-3</strain>
        <strain evidence="6 21">SCRP245</strain>
    </source>
</reference>
<dbReference type="EMBL" id="QXGE01000832">
    <property type="protein sequence ID" value="KAE9302826.1"/>
    <property type="molecule type" value="Genomic_DNA"/>
</dbReference>
<dbReference type="Proteomes" id="UP000437068">
    <property type="component" value="Unassembled WGS sequence"/>
</dbReference>
<dbReference type="Proteomes" id="UP000441208">
    <property type="component" value="Unassembled WGS sequence"/>
</dbReference>
<dbReference type="EMBL" id="QXGA01000812">
    <property type="protein sequence ID" value="KAE9140249.1"/>
    <property type="molecule type" value="Genomic_DNA"/>
</dbReference>
<dbReference type="OrthoDB" id="167272at2759"/>
<comment type="subcellular location">
    <subcellularLocation>
        <location evidence="1">Host cell</location>
    </subcellularLocation>
    <subcellularLocation>
        <location evidence="2">Secreted</location>
    </subcellularLocation>
</comment>
<evidence type="ECO:0000313" key="20">
    <source>
        <dbReference type="Proteomes" id="UP000441208"/>
    </source>
</evidence>
<evidence type="ECO:0000256" key="2">
    <source>
        <dbReference type="ARBA" id="ARBA00004613"/>
    </source>
</evidence>
<evidence type="ECO:0000313" key="21">
    <source>
        <dbReference type="Proteomes" id="UP000460718"/>
    </source>
</evidence>
<evidence type="ECO:0000313" key="12">
    <source>
        <dbReference type="EMBL" id="KAE9220422.1"/>
    </source>
</evidence>
<protein>
    <recommendedName>
        <fullName evidence="4">Crinkler effector protein N-terminal domain-containing protein</fullName>
    </recommendedName>
</protein>
<evidence type="ECO:0000313" key="10">
    <source>
        <dbReference type="EMBL" id="KAE9203106.1"/>
    </source>
</evidence>
<dbReference type="GO" id="GO:0043657">
    <property type="term" value="C:host cell"/>
    <property type="evidence" value="ECO:0007669"/>
    <property type="project" value="UniProtKB-SubCell"/>
</dbReference>
<evidence type="ECO:0000313" key="15">
    <source>
        <dbReference type="Proteomes" id="UP000429523"/>
    </source>
</evidence>
<gene>
    <name evidence="13" type="ORF">PF001_g13841</name>
    <name evidence="12" type="ORF">PF002_g15904</name>
    <name evidence="11" type="ORF">PF004_g13610</name>
    <name evidence="10" type="ORF">PF005_g14327</name>
    <name evidence="9" type="ORF">PF006_g13579</name>
    <name evidence="8" type="ORF">PF007_g14653</name>
    <name evidence="14" type="ORF">PF008_g13755</name>
    <name evidence="5" type="ORF">PF009_g5856</name>
    <name evidence="7" type="ORF">PF010_g14011</name>
    <name evidence="6" type="ORF">PF011_g11402</name>
</gene>
<dbReference type="Pfam" id="PF20147">
    <property type="entry name" value="Crinkler"/>
    <property type="match status" value="1"/>
</dbReference>
<accession>A0A6A3KJB2</accession>
<name>A0A6A3KJB2_9STRA</name>
<keyword evidence="3" id="KW-0964">Secreted</keyword>
<dbReference type="Proteomes" id="UP000440367">
    <property type="component" value="Unassembled WGS sequence"/>
</dbReference>
<evidence type="ECO:0000313" key="22">
    <source>
        <dbReference type="Proteomes" id="UP000476176"/>
    </source>
</evidence>
<evidence type="ECO:0000313" key="17">
    <source>
        <dbReference type="Proteomes" id="UP000437068"/>
    </source>
</evidence>
<dbReference type="Proteomes" id="UP000486351">
    <property type="component" value="Unassembled WGS sequence"/>
</dbReference>
<dbReference type="Proteomes" id="UP000476176">
    <property type="component" value="Unassembled WGS sequence"/>
</dbReference>
<dbReference type="EMBL" id="QXGF01000203">
    <property type="protein sequence ID" value="KAE8944453.1"/>
    <property type="molecule type" value="Genomic_DNA"/>
</dbReference>
<dbReference type="Proteomes" id="UP000488956">
    <property type="component" value="Unassembled WGS sequence"/>
</dbReference>
<dbReference type="EMBL" id="QXFZ01000862">
    <property type="protein sequence ID" value="KAE9102749.1"/>
    <property type="molecule type" value="Genomic_DNA"/>
</dbReference>
<dbReference type="EMBL" id="QXFX01000845">
    <property type="protein sequence ID" value="KAE9102730.1"/>
    <property type="molecule type" value="Genomic_DNA"/>
</dbReference>
<dbReference type="GO" id="GO:0005576">
    <property type="term" value="C:extracellular region"/>
    <property type="evidence" value="ECO:0007669"/>
    <property type="project" value="UniProtKB-SubCell"/>
</dbReference>
<sequence>MVKLLCAIVGSKELFSINIARSATVGDSKVEIKKRYDNILKKIDAPDLKIFLATKDGAWLQADDPAALKLANGEINTVIKEATSGNPLLATWPIDVVLAENGVTEQPMPNQVHVLVKVPFESNKRARLEEIEDVPRIRVWNNAMSYLLGLRIETNK</sequence>
<evidence type="ECO:0000313" key="19">
    <source>
        <dbReference type="Proteomes" id="UP000440732"/>
    </source>
</evidence>
<evidence type="ECO:0000313" key="14">
    <source>
        <dbReference type="EMBL" id="KAE9334863.1"/>
    </source>
</evidence>
<evidence type="ECO:0000313" key="9">
    <source>
        <dbReference type="EMBL" id="KAE9140249.1"/>
    </source>
</evidence>
<proteinExistence type="predicted"/>
<dbReference type="EMBL" id="QXGC01000833">
    <property type="protein sequence ID" value="KAE9219458.1"/>
    <property type="molecule type" value="Genomic_DNA"/>
</dbReference>
<evidence type="ECO:0000313" key="23">
    <source>
        <dbReference type="Proteomes" id="UP000486351"/>
    </source>
</evidence>
<comment type="caution">
    <text evidence="6">The sequence shown here is derived from an EMBL/GenBank/DDBJ whole genome shotgun (WGS) entry which is preliminary data.</text>
</comment>
<evidence type="ECO:0000313" key="18">
    <source>
        <dbReference type="Proteomes" id="UP000440367"/>
    </source>
</evidence>
<evidence type="ECO:0000313" key="6">
    <source>
        <dbReference type="EMBL" id="KAE9006852.1"/>
    </source>
</evidence>
<evidence type="ECO:0000313" key="5">
    <source>
        <dbReference type="EMBL" id="KAE8944453.1"/>
    </source>
</evidence>
<dbReference type="Proteomes" id="UP000433483">
    <property type="component" value="Unassembled WGS sequence"/>
</dbReference>
<dbReference type="Proteomes" id="UP000429523">
    <property type="component" value="Unassembled WGS sequence"/>
</dbReference>
<evidence type="ECO:0000256" key="3">
    <source>
        <dbReference type="ARBA" id="ARBA00022525"/>
    </source>
</evidence>
<dbReference type="EMBL" id="QXGB01000838">
    <property type="protein sequence ID" value="KAE9203106.1"/>
    <property type="molecule type" value="Genomic_DNA"/>
</dbReference>
<dbReference type="AlphaFoldDB" id="A0A6A3KJB2"/>
<organism evidence="6 21">
    <name type="scientific">Phytophthora fragariae</name>
    <dbReference type="NCBI Taxonomy" id="53985"/>
    <lineage>
        <taxon>Eukaryota</taxon>
        <taxon>Sar</taxon>
        <taxon>Stramenopiles</taxon>
        <taxon>Oomycota</taxon>
        <taxon>Peronosporomycetes</taxon>
        <taxon>Peronosporales</taxon>
        <taxon>Peronosporaceae</taxon>
        <taxon>Phytophthora</taxon>
    </lineage>
</organism>
<evidence type="ECO:0000259" key="4">
    <source>
        <dbReference type="Pfam" id="PF20147"/>
    </source>
</evidence>
<dbReference type="Proteomes" id="UP000440732">
    <property type="component" value="Unassembled WGS sequence"/>
</dbReference>
<dbReference type="EMBL" id="QXGD01000914">
    <property type="protein sequence ID" value="KAE9220422.1"/>
    <property type="molecule type" value="Genomic_DNA"/>
</dbReference>
<evidence type="ECO:0000256" key="1">
    <source>
        <dbReference type="ARBA" id="ARBA00004340"/>
    </source>
</evidence>
<dbReference type="InterPro" id="IPR045379">
    <property type="entry name" value="Crinkler_N"/>
</dbReference>